<reference evidence="2 3" key="1">
    <citation type="journal article" date="2012" name="Genome Biol.">
        <title>Genome and low-iron response of an oceanic diatom adapted to chronic iron limitation.</title>
        <authorList>
            <person name="Lommer M."/>
            <person name="Specht M."/>
            <person name="Roy A.S."/>
            <person name="Kraemer L."/>
            <person name="Andreson R."/>
            <person name="Gutowska M.A."/>
            <person name="Wolf J."/>
            <person name="Bergner S.V."/>
            <person name="Schilhabel M.B."/>
            <person name="Klostermeier U.C."/>
            <person name="Beiko R.G."/>
            <person name="Rosenstiel P."/>
            <person name="Hippler M."/>
            <person name="Laroche J."/>
        </authorList>
    </citation>
    <scope>NUCLEOTIDE SEQUENCE [LARGE SCALE GENOMIC DNA]</scope>
    <source>
        <strain evidence="2 3">CCMP1005</strain>
    </source>
</reference>
<evidence type="ECO:0000313" key="3">
    <source>
        <dbReference type="Proteomes" id="UP000266841"/>
    </source>
</evidence>
<keyword evidence="3" id="KW-1185">Reference proteome</keyword>
<dbReference type="EMBL" id="AGNL01008729">
    <property type="protein sequence ID" value="EJK70302.1"/>
    <property type="molecule type" value="Genomic_DNA"/>
</dbReference>
<organism evidence="2 3">
    <name type="scientific">Thalassiosira oceanica</name>
    <name type="common">Marine diatom</name>
    <dbReference type="NCBI Taxonomy" id="159749"/>
    <lineage>
        <taxon>Eukaryota</taxon>
        <taxon>Sar</taxon>
        <taxon>Stramenopiles</taxon>
        <taxon>Ochrophyta</taxon>
        <taxon>Bacillariophyta</taxon>
        <taxon>Coscinodiscophyceae</taxon>
        <taxon>Thalassiosirophycidae</taxon>
        <taxon>Thalassiosirales</taxon>
        <taxon>Thalassiosiraceae</taxon>
        <taxon>Thalassiosira</taxon>
    </lineage>
</organism>
<proteinExistence type="predicted"/>
<feature type="region of interest" description="Disordered" evidence="1">
    <location>
        <begin position="112"/>
        <end position="133"/>
    </location>
</feature>
<feature type="non-terminal residue" evidence="2">
    <location>
        <position position="1"/>
    </location>
</feature>
<sequence length="567" mass="60634">LSHTGYTGIGSAVASSDVVSSYLCFANGVFSLGGQNVETVLSDYDYVGRGDCLDERDNVYNWHHITSPNSVEVCSVECQKLGNTRSQVGFTFILNNVCRCYYTDGQGPDGNARTNLHGGSNRGSGPISRGSNPTSSWKCYRYLHYTPIHDYIYESTGKCVDSAGQRYNSVQIDSISTIQHCAATCRSLGNLRSQAGFDYDGSTCSCLYIDGRGPNGNDESGLTLTGNNGTGFVVNADESAVGSECYSHNDYGPFEDYDYVGRGYCLDEGGDFYSYVNINSNSIEVCSVECQRLGNTRSQVGFTFIGNGCRCHYTDGQGPDGNIETNLSGGSYLGFGPISRGSDPFSNYKCYRYLHYTPIHDYIYEGTGKCVDSAGQHYNSVQIDSIGTIQHCASTCQNLDGMISQTGFEYDGSKCSCLYSAGRGPNEGSGLSISNEDGVGLVIQGDGSNGNSVCYSHEGFTETFNSEDYVYVGRGSCQSDGDEGYSSVSLANVITAVKTGLDRSAGEAIRTAITYATDICPISLSTTTSMRAPENASTLQANATTAFKLIRSAPSSTVQQPAALLAI</sequence>
<gene>
    <name evidence="2" type="ORF">THAOC_08349</name>
</gene>
<protein>
    <submittedName>
        <fullName evidence="2">Uncharacterized protein</fullName>
    </submittedName>
</protein>
<comment type="caution">
    <text evidence="2">The sequence shown here is derived from an EMBL/GenBank/DDBJ whole genome shotgun (WGS) entry which is preliminary data.</text>
</comment>
<name>K0TIE4_THAOC</name>
<evidence type="ECO:0000256" key="1">
    <source>
        <dbReference type="SAM" id="MobiDB-lite"/>
    </source>
</evidence>
<accession>K0TIE4</accession>
<dbReference type="AlphaFoldDB" id="K0TIE4"/>
<dbReference type="Proteomes" id="UP000266841">
    <property type="component" value="Unassembled WGS sequence"/>
</dbReference>
<evidence type="ECO:0000313" key="2">
    <source>
        <dbReference type="EMBL" id="EJK70302.1"/>
    </source>
</evidence>